<evidence type="ECO:0000313" key="3">
    <source>
        <dbReference type="Proteomes" id="UP000184330"/>
    </source>
</evidence>
<sequence length="570" mass="61815">MDNEETTLAPSTASSSKKQNGPVSKPTPVTSTKPSALSIDNGGSSTQAAVRALVEAEAPAQPKSLVLDAFAQFRAVIQTRDQSVAEASAEAEPLAHVENEVQGPLALERFNRGAEEMKKRKAATNNRGDQDGDPSSSNTKNNSKGKANKNDCQNNNDNGRNEDQDASRNDIKGKAIENENDDEATEKDGPPPTDPKGKGKATDDNGNDEEVHSSASPETVRPHARAPITLTNGHQSPWEALNDPFALTPAQHAEINDYIAAQYNREQDATTPSNGENDTLPANPMPSDWHLNYNPLDILDDNAVDCDQESLEEISLVIRGIFPRPPNDRIGEGRLPAGRSFASNLVLRFSQLTELLPDPFDEPAMPLRNGIAREPFPEQMQAYHEPSSLRQGVASAPTAAATTRIGSFVNPNPNSPFSASHASTQSCARSGQRPTKSGPSNRGNSKAPADAPTGPKKWREDKARQNNRSFNPRYPSETQGESSHAESHTQRQGAPQPIPHLNPHIQGEGQGDSSRVGNHAIQVQREESKENKPKAAKSKDWCKDREFKKMEEKKDDPDDPNNTMAFLGIS</sequence>
<feature type="compositionally biased region" description="Basic and acidic residues" evidence="1">
    <location>
        <begin position="524"/>
        <end position="556"/>
    </location>
</feature>
<gene>
    <name evidence="2" type="ORF">PAC_17292</name>
</gene>
<accession>A0A1L7XQS2</accession>
<feature type="compositionally biased region" description="Basic and acidic residues" evidence="1">
    <location>
        <begin position="159"/>
        <end position="177"/>
    </location>
</feature>
<feature type="compositionally biased region" description="Polar residues" evidence="1">
    <location>
        <begin position="466"/>
        <end position="482"/>
    </location>
</feature>
<dbReference type="EMBL" id="FJOG01000043">
    <property type="protein sequence ID" value="CZR67393.1"/>
    <property type="molecule type" value="Genomic_DNA"/>
</dbReference>
<keyword evidence="3" id="KW-1185">Reference proteome</keyword>
<dbReference type="AlphaFoldDB" id="A0A1L7XQS2"/>
<evidence type="ECO:0000313" key="2">
    <source>
        <dbReference type="EMBL" id="CZR67393.1"/>
    </source>
</evidence>
<dbReference type="Proteomes" id="UP000184330">
    <property type="component" value="Unassembled WGS sequence"/>
</dbReference>
<feature type="compositionally biased region" description="Polar residues" evidence="1">
    <location>
        <begin position="1"/>
        <end position="35"/>
    </location>
</feature>
<evidence type="ECO:0000256" key="1">
    <source>
        <dbReference type="SAM" id="MobiDB-lite"/>
    </source>
</evidence>
<proteinExistence type="predicted"/>
<feature type="region of interest" description="Disordered" evidence="1">
    <location>
        <begin position="405"/>
        <end position="570"/>
    </location>
</feature>
<feature type="compositionally biased region" description="Basic and acidic residues" evidence="1">
    <location>
        <begin position="109"/>
        <end position="118"/>
    </location>
</feature>
<feature type="compositionally biased region" description="Polar residues" evidence="1">
    <location>
        <begin position="405"/>
        <end position="444"/>
    </location>
</feature>
<protein>
    <submittedName>
        <fullName evidence="2">Uncharacterized protein</fullName>
    </submittedName>
</protein>
<feature type="compositionally biased region" description="Low complexity" evidence="1">
    <location>
        <begin position="135"/>
        <end position="158"/>
    </location>
</feature>
<name>A0A1L7XQS2_9HELO</name>
<organism evidence="2 3">
    <name type="scientific">Phialocephala subalpina</name>
    <dbReference type="NCBI Taxonomy" id="576137"/>
    <lineage>
        <taxon>Eukaryota</taxon>
        <taxon>Fungi</taxon>
        <taxon>Dikarya</taxon>
        <taxon>Ascomycota</taxon>
        <taxon>Pezizomycotina</taxon>
        <taxon>Leotiomycetes</taxon>
        <taxon>Helotiales</taxon>
        <taxon>Mollisiaceae</taxon>
        <taxon>Phialocephala</taxon>
        <taxon>Phialocephala fortinii species complex</taxon>
    </lineage>
</organism>
<feature type="region of interest" description="Disordered" evidence="1">
    <location>
        <begin position="1"/>
        <end position="46"/>
    </location>
</feature>
<reference evidence="2 3" key="1">
    <citation type="submission" date="2016-03" db="EMBL/GenBank/DDBJ databases">
        <authorList>
            <person name="Ploux O."/>
        </authorList>
    </citation>
    <scope>NUCLEOTIDE SEQUENCE [LARGE SCALE GENOMIC DNA]</scope>
    <source>
        <strain evidence="2 3">UAMH 11012</strain>
    </source>
</reference>
<feature type="region of interest" description="Disordered" evidence="1">
    <location>
        <begin position="80"/>
        <end position="222"/>
    </location>
</feature>